<comment type="caution">
    <text evidence="7">Lacks conserved residue(s) required for the propagation of feature annotation.</text>
</comment>
<keyword evidence="7" id="KW-0963">Cytoplasm</keyword>
<reference evidence="13" key="2">
    <citation type="journal article" date="2021" name="PeerJ">
        <title>Extensive microbial diversity within the chicken gut microbiome revealed by metagenomics and culture.</title>
        <authorList>
            <person name="Gilroy R."/>
            <person name="Ravi A."/>
            <person name="Getino M."/>
            <person name="Pursley I."/>
            <person name="Horton D.L."/>
            <person name="Alikhan N.F."/>
            <person name="Baker D."/>
            <person name="Gharbi K."/>
            <person name="Hall N."/>
            <person name="Watson M."/>
            <person name="Adriaenssens E.M."/>
            <person name="Foster-Nyarko E."/>
            <person name="Jarju S."/>
            <person name="Secka A."/>
            <person name="Antonio M."/>
            <person name="Oren A."/>
            <person name="Chaudhuri R.R."/>
            <person name="La Ragione R."/>
            <person name="Hildebrand F."/>
            <person name="Pallen M.J."/>
        </authorList>
    </citation>
    <scope>NUCLEOTIDE SEQUENCE</scope>
    <source>
        <strain evidence="13">ChiSjej4B22-8148</strain>
    </source>
</reference>
<evidence type="ECO:0000256" key="4">
    <source>
        <dbReference type="ARBA" id="ARBA00023002"/>
    </source>
</evidence>
<evidence type="ECO:0000256" key="10">
    <source>
        <dbReference type="PIRSR" id="PIRSR000102-3"/>
    </source>
</evidence>
<evidence type="ECO:0000256" key="8">
    <source>
        <dbReference type="PIRSR" id="PIRSR000102-1"/>
    </source>
</evidence>
<comment type="activity regulation">
    <text evidence="7">Allosterically activated by fructose 1,6-bisphosphate (FBP).</text>
</comment>
<accession>A0A9D1ADG4</accession>
<feature type="active site" description="Proton acceptor" evidence="7 8">
    <location>
        <position position="175"/>
    </location>
</feature>
<feature type="binding site" evidence="9">
    <location>
        <position position="151"/>
    </location>
    <ligand>
        <name>substrate</name>
    </ligand>
</feature>
<reference evidence="13" key="1">
    <citation type="submission" date="2020-10" db="EMBL/GenBank/DDBJ databases">
        <authorList>
            <person name="Gilroy R."/>
        </authorList>
    </citation>
    <scope>NUCLEOTIDE SEQUENCE</scope>
    <source>
        <strain evidence="13">ChiSjej4B22-8148</strain>
    </source>
</reference>
<feature type="binding site" evidence="7">
    <location>
        <position position="40"/>
    </location>
    <ligand>
        <name>NAD(+)</name>
        <dbReference type="ChEBI" id="CHEBI:57540"/>
    </ligand>
</feature>
<keyword evidence="5 7" id="KW-0520">NAD</keyword>
<evidence type="ECO:0000256" key="5">
    <source>
        <dbReference type="ARBA" id="ARBA00023027"/>
    </source>
</evidence>
<evidence type="ECO:0000256" key="6">
    <source>
        <dbReference type="ARBA" id="ARBA00049258"/>
    </source>
</evidence>
<feature type="domain" description="Lactate/malate dehydrogenase C-terminal" evidence="12">
    <location>
        <begin position="145"/>
        <end position="313"/>
    </location>
</feature>
<organism evidence="13 14">
    <name type="scientific">Candidatus Choladousia intestinavium</name>
    <dbReference type="NCBI Taxonomy" id="2840727"/>
    <lineage>
        <taxon>Bacteria</taxon>
        <taxon>Bacillati</taxon>
        <taxon>Bacillota</taxon>
        <taxon>Clostridia</taxon>
        <taxon>Lachnospirales</taxon>
        <taxon>Lachnospiraceae</taxon>
        <taxon>Lachnospiraceae incertae sedis</taxon>
        <taxon>Candidatus Choladousia</taxon>
    </lineage>
</organism>
<evidence type="ECO:0000256" key="7">
    <source>
        <dbReference type="HAMAP-Rule" id="MF_00488"/>
    </source>
</evidence>
<comment type="catalytic activity">
    <reaction evidence="6 7">
        <text>(S)-lactate + NAD(+) = pyruvate + NADH + H(+)</text>
        <dbReference type="Rhea" id="RHEA:23444"/>
        <dbReference type="ChEBI" id="CHEBI:15361"/>
        <dbReference type="ChEBI" id="CHEBI:15378"/>
        <dbReference type="ChEBI" id="CHEBI:16651"/>
        <dbReference type="ChEBI" id="CHEBI:57540"/>
        <dbReference type="ChEBI" id="CHEBI:57945"/>
        <dbReference type="EC" id="1.1.1.27"/>
    </reaction>
</comment>
<dbReference type="SUPFAM" id="SSF51735">
    <property type="entry name" value="NAD(P)-binding Rossmann-fold domains"/>
    <property type="match status" value="1"/>
</dbReference>
<dbReference type="InterPro" id="IPR001236">
    <property type="entry name" value="Lactate/malate_DH_N"/>
</dbReference>
<feature type="binding site" evidence="7">
    <location>
        <position position="233"/>
    </location>
    <ligand>
        <name>substrate</name>
    </ligand>
</feature>
<dbReference type="NCBIfam" id="NF000824">
    <property type="entry name" value="PRK00066.1"/>
    <property type="match status" value="1"/>
</dbReference>
<evidence type="ECO:0000256" key="2">
    <source>
        <dbReference type="ARBA" id="ARBA00006054"/>
    </source>
</evidence>
<dbReference type="Proteomes" id="UP000886757">
    <property type="component" value="Unassembled WGS sequence"/>
</dbReference>
<feature type="binding site" evidence="9">
    <location>
        <position position="120"/>
    </location>
    <ligand>
        <name>substrate</name>
    </ligand>
</feature>
<dbReference type="Pfam" id="PF00056">
    <property type="entry name" value="Ldh_1_N"/>
    <property type="match status" value="1"/>
</dbReference>
<dbReference type="EMBL" id="DVGK01000061">
    <property type="protein sequence ID" value="HIR13357.1"/>
    <property type="molecule type" value="Genomic_DNA"/>
</dbReference>
<feature type="binding site" evidence="10">
    <location>
        <position position="95"/>
    </location>
    <ligand>
        <name>NAD(+)</name>
        <dbReference type="ChEBI" id="CHEBI:57540"/>
    </ligand>
</feature>
<dbReference type="AlphaFoldDB" id="A0A9D1ADG4"/>
<dbReference type="GO" id="GO:0004459">
    <property type="term" value="F:L-lactate dehydrogenase (NAD+) activity"/>
    <property type="evidence" value="ECO:0007669"/>
    <property type="project" value="UniProtKB-UniRule"/>
</dbReference>
<comment type="similarity">
    <text evidence="2 7">Belongs to the LDH/MDH superfamily. LDH family.</text>
</comment>
<feature type="binding site" evidence="7">
    <location>
        <position position="13"/>
    </location>
    <ligand>
        <name>NAD(+)</name>
        <dbReference type="ChEBI" id="CHEBI:57540"/>
    </ligand>
</feature>
<dbReference type="Pfam" id="PF02866">
    <property type="entry name" value="Ldh_1_C"/>
    <property type="match status" value="1"/>
</dbReference>
<dbReference type="PANTHER" id="PTHR43128:SF16">
    <property type="entry name" value="L-LACTATE DEHYDROGENASE"/>
    <property type="match status" value="1"/>
</dbReference>
<dbReference type="HAMAP" id="MF_00488">
    <property type="entry name" value="Lactate_dehydrog"/>
    <property type="match status" value="1"/>
</dbReference>
<protein>
    <recommendedName>
        <fullName evidence="3 7">L-lactate dehydrogenase</fullName>
        <shortName evidence="7">L-LDH</shortName>
        <ecNumber evidence="3 7">1.1.1.27</ecNumber>
    </recommendedName>
</protein>
<feature type="binding site" evidence="7">
    <location>
        <position position="153"/>
    </location>
    <ligand>
        <name>beta-D-fructose 1,6-bisphosphate</name>
        <dbReference type="ChEBI" id="CHEBI:32966"/>
        <note>allosteric activator</note>
    </ligand>
</feature>
<gene>
    <name evidence="7" type="primary">ldh</name>
    <name evidence="13" type="ORF">IAB31_05470</name>
</gene>
<keyword evidence="7" id="KW-0021">Allosteric enzyme</keyword>
<dbReference type="InterPro" id="IPR011304">
    <property type="entry name" value="L-lactate_DH"/>
</dbReference>
<dbReference type="FunFam" id="3.40.50.720:FF:000018">
    <property type="entry name" value="Malate dehydrogenase"/>
    <property type="match status" value="1"/>
</dbReference>
<feature type="binding site" evidence="7 10">
    <location>
        <begin position="118"/>
        <end position="120"/>
    </location>
    <ligand>
        <name>NAD(+)</name>
        <dbReference type="ChEBI" id="CHEBI:57540"/>
    </ligand>
</feature>
<sequence>MGRKITIIGAGSVGSTIAYTLAMEDNSVSEIVLIDINKEKVLGEVMDIAQGTFFRTPISIIAGDYEDAKGSDIVIITSGIARKPGQTRIELTQTNVNILKSITPQITAVAPEALYVIVANPVDIMTYVFIKTSGIPENRIVGSGTILDTARLRYGLSEHYDIAQKNIHAYVFGEHGDTSFIPWSCADVSGASLDDYPELMKKHGKEFAPLDKEAMTEYVHKSGGQIISRKGATFYAVSASVCQLCATLMASSDSVMTVSSMLHGEYGIDDVCVSVLTLVGPNGVQGKLDVKLTDEEIAKLKASADSLKEVIRSIEI</sequence>
<dbReference type="InterPro" id="IPR036291">
    <property type="entry name" value="NAD(P)-bd_dom_sf"/>
</dbReference>
<dbReference type="InterPro" id="IPR015955">
    <property type="entry name" value="Lactate_DH/Glyco_Ohase_4_C"/>
</dbReference>
<comment type="subcellular location">
    <subcellularLocation>
        <location evidence="7">Cytoplasm</location>
    </subcellularLocation>
</comment>
<evidence type="ECO:0000259" key="12">
    <source>
        <dbReference type="Pfam" id="PF02866"/>
    </source>
</evidence>
<evidence type="ECO:0000256" key="9">
    <source>
        <dbReference type="PIRSR" id="PIRSR000102-2"/>
    </source>
</evidence>
<dbReference type="GO" id="GO:0005737">
    <property type="term" value="C:cytoplasm"/>
    <property type="evidence" value="ECO:0007669"/>
    <property type="project" value="UniProtKB-SubCell"/>
</dbReference>
<dbReference type="PANTHER" id="PTHR43128">
    <property type="entry name" value="L-2-HYDROXYCARBOXYLATE DEHYDROGENASE (NAD(P)(+))"/>
    <property type="match status" value="1"/>
</dbReference>
<feature type="domain" description="Lactate/malate dehydrogenase N-terminal" evidence="11">
    <location>
        <begin position="4"/>
        <end position="142"/>
    </location>
</feature>
<feature type="binding site" evidence="7">
    <location>
        <position position="65"/>
    </location>
    <ligand>
        <name>NAD(+)</name>
        <dbReference type="ChEBI" id="CHEBI:57540"/>
    </ligand>
</feature>
<dbReference type="Gene3D" id="3.40.50.720">
    <property type="entry name" value="NAD(P)-binding Rossmann-like Domain"/>
    <property type="match status" value="1"/>
</dbReference>
<dbReference type="GO" id="GO:0006089">
    <property type="term" value="P:lactate metabolic process"/>
    <property type="evidence" value="ECO:0007669"/>
    <property type="project" value="TreeGrafter"/>
</dbReference>
<feature type="binding site" evidence="7">
    <location>
        <position position="143"/>
    </location>
    <ligand>
        <name>NAD(+)</name>
        <dbReference type="ChEBI" id="CHEBI:57540"/>
    </ligand>
</feature>
<dbReference type="PRINTS" id="PR00086">
    <property type="entry name" value="LLDHDRGNASE"/>
</dbReference>
<dbReference type="PIRSF" id="PIRSF000102">
    <property type="entry name" value="Lac_mal_DH"/>
    <property type="match status" value="1"/>
</dbReference>
<proteinExistence type="inferred from homology"/>
<dbReference type="GO" id="GO:0006096">
    <property type="term" value="P:glycolytic process"/>
    <property type="evidence" value="ECO:0007669"/>
    <property type="project" value="UniProtKB-UniRule"/>
</dbReference>
<dbReference type="InterPro" id="IPR022383">
    <property type="entry name" value="Lactate/malate_DH_C"/>
</dbReference>
<dbReference type="NCBIfam" id="TIGR01771">
    <property type="entry name" value="L-LDH-NAD"/>
    <property type="match status" value="1"/>
</dbReference>
<feature type="binding site" evidence="10">
    <location>
        <begin position="9"/>
        <end position="14"/>
    </location>
    <ligand>
        <name>NAD(+)</name>
        <dbReference type="ChEBI" id="CHEBI:57540"/>
    </ligand>
</feature>
<evidence type="ECO:0000256" key="3">
    <source>
        <dbReference type="ARBA" id="ARBA00012967"/>
    </source>
</evidence>
<evidence type="ECO:0000256" key="1">
    <source>
        <dbReference type="ARBA" id="ARBA00004843"/>
    </source>
</evidence>
<comment type="subunit">
    <text evidence="7">Homotetramer.</text>
</comment>
<evidence type="ECO:0000313" key="14">
    <source>
        <dbReference type="Proteomes" id="UP000886757"/>
    </source>
</evidence>
<feature type="binding site" evidence="7">
    <location>
        <begin position="120"/>
        <end position="123"/>
    </location>
    <ligand>
        <name>substrate</name>
    </ligand>
</feature>
<comment type="pathway">
    <text evidence="1 7">Fermentation; pyruvate fermentation to lactate; (S)-lactate from pyruvate: step 1/1.</text>
</comment>
<feature type="binding site" evidence="7">
    <location>
        <begin position="148"/>
        <end position="151"/>
    </location>
    <ligand>
        <name>substrate</name>
    </ligand>
</feature>
<comment type="function">
    <text evidence="7">Catalyzes the conversion of lactate to pyruvate.</text>
</comment>
<feature type="binding site" evidence="7 9">
    <location>
        <position position="88"/>
    </location>
    <ligand>
        <name>substrate</name>
    </ligand>
</feature>
<feature type="binding site" evidence="7">
    <location>
        <position position="101"/>
    </location>
    <ligand>
        <name>NAD(+)</name>
        <dbReference type="ChEBI" id="CHEBI:57540"/>
    </ligand>
</feature>
<dbReference type="InterPro" id="IPR001557">
    <property type="entry name" value="L-lactate/malate_DH"/>
</dbReference>
<feature type="binding site" evidence="7 10">
    <location>
        <position position="35"/>
    </location>
    <ligand>
        <name>NAD(+)</name>
        <dbReference type="ChEBI" id="CHEBI:57540"/>
    </ligand>
</feature>
<dbReference type="SUPFAM" id="SSF56327">
    <property type="entry name" value="LDH C-terminal domain-like"/>
    <property type="match status" value="1"/>
</dbReference>
<dbReference type="EC" id="1.1.1.27" evidence="3 7"/>
<comment type="caution">
    <text evidence="13">The sequence shown here is derived from an EMBL/GenBank/DDBJ whole genome shotgun (WGS) entry which is preliminary data.</text>
</comment>
<evidence type="ECO:0000259" key="11">
    <source>
        <dbReference type="Pfam" id="PF00056"/>
    </source>
</evidence>
<evidence type="ECO:0000313" key="13">
    <source>
        <dbReference type="EMBL" id="HIR13357.1"/>
    </source>
</evidence>
<feature type="binding site" evidence="9">
    <location>
        <position position="82"/>
    </location>
    <ligand>
        <name>substrate</name>
    </ligand>
</feature>
<dbReference type="Gene3D" id="3.90.110.10">
    <property type="entry name" value="Lactate dehydrogenase/glycoside hydrolase, family 4, C-terminal"/>
    <property type="match status" value="1"/>
</dbReference>
<keyword evidence="4 7" id="KW-0560">Oxidoreductase</keyword>
<name>A0A9D1ADG4_9FIRM</name>
<feature type="binding site" evidence="7">
    <location>
        <position position="168"/>
    </location>
    <ligand>
        <name>beta-D-fructose 1,6-bisphosphate</name>
        <dbReference type="ChEBI" id="CHEBI:32966"/>
        <note>allosteric activator</note>
    </ligand>
</feature>